<feature type="compositionally biased region" description="Gly residues" evidence="8">
    <location>
        <begin position="254"/>
        <end position="266"/>
    </location>
</feature>
<evidence type="ECO:0000256" key="6">
    <source>
        <dbReference type="ARBA" id="ARBA00023087"/>
    </source>
</evidence>
<keyword evidence="9" id="KW-0472">Membrane</keyword>
<gene>
    <name evidence="12" type="ORF">RM704_08045</name>
</gene>
<evidence type="ECO:0000313" key="13">
    <source>
        <dbReference type="Proteomes" id="UP001180737"/>
    </source>
</evidence>
<feature type="region of interest" description="Disordered" evidence="8">
    <location>
        <begin position="80"/>
        <end position="119"/>
    </location>
</feature>
<accession>A0ABU2YSW6</accession>
<feature type="chain" id="PRO_5046865227" evidence="10">
    <location>
        <begin position="29"/>
        <end position="322"/>
    </location>
</feature>
<dbReference type="RefSeq" id="WP_033531633.1">
    <property type="nucleotide sequence ID" value="NZ_JAVRFJ010000005.1"/>
</dbReference>
<evidence type="ECO:0000256" key="9">
    <source>
        <dbReference type="SAM" id="Phobius"/>
    </source>
</evidence>
<comment type="subcellular location">
    <subcellularLocation>
        <location evidence="1">Secreted</location>
        <location evidence="1">Cell wall</location>
    </subcellularLocation>
</comment>
<evidence type="ECO:0000256" key="5">
    <source>
        <dbReference type="ARBA" id="ARBA00022889"/>
    </source>
</evidence>
<keyword evidence="3" id="KW-0964">Secreted</keyword>
<keyword evidence="5" id="KW-0130">Cell adhesion</keyword>
<keyword evidence="6 7" id="KW-0034">Amyloid</keyword>
<name>A0ABU2YSW6_9ACTN</name>
<keyword evidence="13" id="KW-1185">Reference proteome</keyword>
<evidence type="ECO:0000256" key="3">
    <source>
        <dbReference type="ARBA" id="ARBA00022525"/>
    </source>
</evidence>
<evidence type="ECO:0000256" key="8">
    <source>
        <dbReference type="SAM" id="MobiDB-lite"/>
    </source>
</evidence>
<feature type="region of interest" description="Disordered" evidence="8">
    <location>
        <begin position="218"/>
        <end position="283"/>
    </location>
</feature>
<dbReference type="InterPro" id="IPR006311">
    <property type="entry name" value="TAT_signal"/>
</dbReference>
<dbReference type="Proteomes" id="UP001180737">
    <property type="component" value="Unassembled WGS sequence"/>
</dbReference>
<evidence type="ECO:0000256" key="2">
    <source>
        <dbReference type="ARBA" id="ARBA00022512"/>
    </source>
</evidence>
<feature type="compositionally biased region" description="Gly residues" evidence="8">
    <location>
        <begin position="220"/>
        <end position="234"/>
    </location>
</feature>
<evidence type="ECO:0000256" key="7">
    <source>
        <dbReference type="PROSITE-ProRule" id="PRU01232"/>
    </source>
</evidence>
<feature type="compositionally biased region" description="Polar residues" evidence="8">
    <location>
        <begin position="269"/>
        <end position="283"/>
    </location>
</feature>
<dbReference type="InterPro" id="IPR005528">
    <property type="entry name" value="ChpA-H"/>
</dbReference>
<feature type="domain" description="Chaplin" evidence="11">
    <location>
        <begin position="39"/>
        <end position="79"/>
    </location>
</feature>
<feature type="signal peptide" evidence="10">
    <location>
        <begin position="1"/>
        <end position="28"/>
    </location>
</feature>
<keyword evidence="9" id="KW-0812">Transmembrane</keyword>
<evidence type="ECO:0000313" key="12">
    <source>
        <dbReference type="EMBL" id="MDT0567416.1"/>
    </source>
</evidence>
<evidence type="ECO:0000256" key="4">
    <source>
        <dbReference type="ARBA" id="ARBA00022729"/>
    </source>
</evidence>
<dbReference type="PROSITE" id="PS51318">
    <property type="entry name" value="TAT"/>
    <property type="match status" value="1"/>
</dbReference>
<feature type="transmembrane region" description="Helical" evidence="9">
    <location>
        <begin position="294"/>
        <end position="314"/>
    </location>
</feature>
<proteinExistence type="predicted"/>
<organism evidence="12 13">
    <name type="scientific">Streptomyces gottesmaniae</name>
    <dbReference type="NCBI Taxonomy" id="3075518"/>
    <lineage>
        <taxon>Bacteria</taxon>
        <taxon>Bacillati</taxon>
        <taxon>Actinomycetota</taxon>
        <taxon>Actinomycetes</taxon>
        <taxon>Kitasatosporales</taxon>
        <taxon>Streptomycetaceae</taxon>
        <taxon>Streptomyces</taxon>
    </lineage>
</organism>
<feature type="domain" description="Chaplin" evidence="11">
    <location>
        <begin position="180"/>
        <end position="220"/>
    </location>
</feature>
<sequence length="322" mass="30103">MRQVTRKGLMTVAAASGVFAAAGGMAHADSGAQGSATHSPGVLSGNTVQAPVEAEVNVCGNTVNVVGLLNPAAGNKCSNGGGGKHAHGGHGDQGHGSSHGGSQARGHASDSPGVASGNVVQAPVNAPVNVCGNSVNVVGVGNTAVGNDCSNGSGGGGYGDDGHGPSYGGGSHAGGHTGDSPGVASGNHIQVPVHVPVNVCGNSVSVVGVGNGVADDDCGNSGGGGAHENPGGGTQNPPGDSEEASPQAPTKPGQPGGPGGPGGEVPGGDTNTPGTQTVTQSDGAAQLAQTGGDLPLGLMLPVGAGALIGGALIYRKARAAAL</sequence>
<dbReference type="PROSITE" id="PS51884">
    <property type="entry name" value="CHAPLIN"/>
    <property type="match status" value="3"/>
</dbReference>
<dbReference type="Pfam" id="PF03777">
    <property type="entry name" value="ChpA-C"/>
    <property type="match status" value="3"/>
</dbReference>
<evidence type="ECO:0000256" key="1">
    <source>
        <dbReference type="ARBA" id="ARBA00004191"/>
    </source>
</evidence>
<evidence type="ECO:0000259" key="11">
    <source>
        <dbReference type="PROSITE" id="PS51884"/>
    </source>
</evidence>
<feature type="domain" description="Chaplin" evidence="11">
    <location>
        <begin position="111"/>
        <end position="151"/>
    </location>
</feature>
<keyword evidence="9" id="KW-1133">Transmembrane helix</keyword>
<keyword evidence="4 10" id="KW-0732">Signal</keyword>
<dbReference type="EMBL" id="JAVRFJ010000005">
    <property type="protein sequence ID" value="MDT0567416.1"/>
    <property type="molecule type" value="Genomic_DNA"/>
</dbReference>
<keyword evidence="2" id="KW-0134">Cell wall</keyword>
<comment type="caution">
    <text evidence="12">The sequence shown here is derived from an EMBL/GenBank/DDBJ whole genome shotgun (WGS) entry which is preliminary data.</text>
</comment>
<evidence type="ECO:0000256" key="10">
    <source>
        <dbReference type="SAM" id="SignalP"/>
    </source>
</evidence>
<feature type="region of interest" description="Disordered" evidence="8">
    <location>
        <begin position="156"/>
        <end position="188"/>
    </location>
</feature>
<protein>
    <submittedName>
        <fullName evidence="12">Chaplin</fullName>
    </submittedName>
</protein>
<reference evidence="12" key="1">
    <citation type="submission" date="2024-05" db="EMBL/GenBank/DDBJ databases">
        <title>30 novel species of actinomycetes from the DSMZ collection.</title>
        <authorList>
            <person name="Nouioui I."/>
        </authorList>
    </citation>
    <scope>NUCLEOTIDE SEQUENCE</scope>
    <source>
        <strain evidence="12">DSM 3412</strain>
    </source>
</reference>
<feature type="compositionally biased region" description="Gly residues" evidence="8">
    <location>
        <begin position="156"/>
        <end position="177"/>
    </location>
</feature>